<dbReference type="EMBL" id="KZ110594">
    <property type="protein sequence ID" value="OSX64256.1"/>
    <property type="molecule type" value="Genomic_DNA"/>
</dbReference>
<organism evidence="4 5">
    <name type="scientific">Postia placenta MAD-698-R-SB12</name>
    <dbReference type="NCBI Taxonomy" id="670580"/>
    <lineage>
        <taxon>Eukaryota</taxon>
        <taxon>Fungi</taxon>
        <taxon>Dikarya</taxon>
        <taxon>Basidiomycota</taxon>
        <taxon>Agaricomycotina</taxon>
        <taxon>Agaricomycetes</taxon>
        <taxon>Polyporales</taxon>
        <taxon>Adustoporiaceae</taxon>
        <taxon>Rhodonia</taxon>
    </lineage>
</organism>
<reference evidence="4 5" key="1">
    <citation type="submission" date="2017-04" db="EMBL/GenBank/DDBJ databases">
        <title>Genome Sequence of the Model Brown-Rot Fungus Postia placenta SB12.</title>
        <authorList>
            <consortium name="DOE Joint Genome Institute"/>
            <person name="Gaskell J."/>
            <person name="Kersten P."/>
            <person name="Larrondo L.F."/>
            <person name="Canessa P."/>
            <person name="Martinez D."/>
            <person name="Hibbett D."/>
            <person name="Schmoll M."/>
            <person name="Kubicek C.P."/>
            <person name="Martinez A.T."/>
            <person name="Yadav J."/>
            <person name="Master E."/>
            <person name="Magnuson J.K."/>
            <person name="James T."/>
            <person name="Yaver D."/>
            <person name="Berka R."/>
            <person name="Labutti K."/>
            <person name="Lipzen A."/>
            <person name="Aerts A."/>
            <person name="Barry K."/>
            <person name="Henrissat B."/>
            <person name="Blanchette R."/>
            <person name="Grigoriev I."/>
            <person name="Cullen D."/>
        </authorList>
    </citation>
    <scope>NUCLEOTIDE SEQUENCE [LARGE SCALE GENOMIC DNA]</scope>
    <source>
        <strain evidence="4 5">MAD-698-R-SB12</strain>
    </source>
</reference>
<dbReference type="InterPro" id="IPR036291">
    <property type="entry name" value="NAD(P)-bd_dom_sf"/>
</dbReference>
<dbReference type="PANTHER" id="PTHR43618">
    <property type="entry name" value="7-ALPHA-HYDROXYSTEROID DEHYDROGENASE"/>
    <property type="match status" value="1"/>
</dbReference>
<evidence type="ECO:0000256" key="3">
    <source>
        <dbReference type="ARBA" id="ARBA00023002"/>
    </source>
</evidence>
<dbReference type="PRINTS" id="PR00080">
    <property type="entry name" value="SDRFAMILY"/>
</dbReference>
<dbReference type="InterPro" id="IPR020904">
    <property type="entry name" value="Sc_DH/Rdtase_CS"/>
</dbReference>
<dbReference type="PANTHER" id="PTHR43618:SF4">
    <property type="entry name" value="SHORT CHAIN DEHYDROGENASE_REDUCTASE FAMILY (AFU_ORTHOLOGUE AFUA_7G04540)"/>
    <property type="match status" value="1"/>
</dbReference>
<keyword evidence="3" id="KW-0560">Oxidoreductase</keyword>
<keyword evidence="2" id="KW-0521">NADP</keyword>
<keyword evidence="5" id="KW-1185">Reference proteome</keyword>
<dbReference type="CDD" id="cd05233">
    <property type="entry name" value="SDR_c"/>
    <property type="match status" value="1"/>
</dbReference>
<dbReference type="PRINTS" id="PR00081">
    <property type="entry name" value="GDHRDH"/>
</dbReference>
<dbReference type="Proteomes" id="UP000194127">
    <property type="component" value="Unassembled WGS sequence"/>
</dbReference>
<dbReference type="InterPro" id="IPR002347">
    <property type="entry name" value="SDR_fam"/>
</dbReference>
<evidence type="ECO:0000313" key="4">
    <source>
        <dbReference type="EMBL" id="OSX64256.1"/>
    </source>
</evidence>
<protein>
    <recommendedName>
        <fullName evidence="6">NAD(P)-binding protein</fullName>
    </recommendedName>
</protein>
<dbReference type="GO" id="GO:0016491">
    <property type="term" value="F:oxidoreductase activity"/>
    <property type="evidence" value="ECO:0007669"/>
    <property type="project" value="UniProtKB-KW"/>
</dbReference>
<name>A0A1X6N707_9APHY</name>
<dbReference type="STRING" id="670580.A0A1X6N707"/>
<dbReference type="PROSITE" id="PS00061">
    <property type="entry name" value="ADH_SHORT"/>
    <property type="match status" value="1"/>
</dbReference>
<gene>
    <name evidence="4" type="ORF">POSPLADRAFT_1065520</name>
</gene>
<dbReference type="AlphaFoldDB" id="A0A1X6N707"/>
<dbReference type="Gene3D" id="3.40.50.720">
    <property type="entry name" value="NAD(P)-binding Rossmann-like Domain"/>
    <property type="match status" value="1"/>
</dbReference>
<dbReference type="Pfam" id="PF13561">
    <property type="entry name" value="adh_short_C2"/>
    <property type="match status" value="1"/>
</dbReference>
<dbReference type="RefSeq" id="XP_024341050.1">
    <property type="nucleotide sequence ID" value="XM_024481958.1"/>
</dbReference>
<dbReference type="GeneID" id="36326908"/>
<sequence length="299" mass="31692">MSQTLRLDQLFNLHGRVALVTGGGTGIGWMIAEGLAVNGAKVYITGRRKQVLEQVAGKFAQENKGDGSIVPLVLDVTDKKSIQAAQELIAAKDGRLHILVNNAGQTGPLVPFLNDPNAPEHKSPETLGRALFDAASYDDWAGVFGVNTFSIYFLTTAFLGLLATGSADVPGYTSSVINITSISGFNKIAQCQVAYNTTKSAANHLTKMFATELALKKIPVRVCAVAPGVYESEMTYPHIPPEMVDKVGKNIVPVPAHRAGTAQEMAGTVIYLVSPSGCYTNGQEIIVDGGYTAVNPATR</sequence>
<evidence type="ECO:0000256" key="1">
    <source>
        <dbReference type="ARBA" id="ARBA00006484"/>
    </source>
</evidence>
<dbReference type="InterPro" id="IPR052178">
    <property type="entry name" value="Sec_Metab_Biosynth_SDR"/>
</dbReference>
<accession>A0A1X6N707</accession>
<dbReference type="OrthoDB" id="3819888at2759"/>
<evidence type="ECO:0008006" key="6">
    <source>
        <dbReference type="Google" id="ProtNLM"/>
    </source>
</evidence>
<comment type="similarity">
    <text evidence="1">Belongs to the short-chain dehydrogenases/reductases (SDR) family.</text>
</comment>
<evidence type="ECO:0000256" key="2">
    <source>
        <dbReference type="ARBA" id="ARBA00022857"/>
    </source>
</evidence>
<dbReference type="SUPFAM" id="SSF51735">
    <property type="entry name" value="NAD(P)-binding Rossmann-fold domains"/>
    <property type="match status" value="1"/>
</dbReference>
<evidence type="ECO:0000313" key="5">
    <source>
        <dbReference type="Proteomes" id="UP000194127"/>
    </source>
</evidence>
<proteinExistence type="inferred from homology"/>